<dbReference type="InterPro" id="IPR011032">
    <property type="entry name" value="GroES-like_sf"/>
</dbReference>
<dbReference type="SUPFAM" id="SSF51735">
    <property type="entry name" value="NAD(P)-binding Rossmann-fold domains"/>
    <property type="match status" value="2"/>
</dbReference>
<evidence type="ECO:0000313" key="4">
    <source>
        <dbReference type="Proteomes" id="UP000223968"/>
    </source>
</evidence>
<dbReference type="Gene3D" id="3.40.50.720">
    <property type="entry name" value="NAD(P)-binding Rossmann-like Domain"/>
    <property type="match status" value="1"/>
</dbReference>
<dbReference type="GO" id="GO:0016491">
    <property type="term" value="F:oxidoreductase activity"/>
    <property type="evidence" value="ECO:0007669"/>
    <property type="project" value="InterPro"/>
</dbReference>
<dbReference type="PANTHER" id="PTHR45681:SF6">
    <property type="entry name" value="POLYKETIDE SYNTHASE 37"/>
    <property type="match status" value="1"/>
</dbReference>
<dbReference type="InterPro" id="IPR013149">
    <property type="entry name" value="ADH-like_C"/>
</dbReference>
<dbReference type="Gene3D" id="3.40.50.150">
    <property type="entry name" value="Vaccinia Virus protein VP39"/>
    <property type="match status" value="1"/>
</dbReference>
<dbReference type="PANTHER" id="PTHR45681">
    <property type="entry name" value="POLYKETIDE SYNTHASE 44-RELATED"/>
    <property type="match status" value="1"/>
</dbReference>
<dbReference type="InterPro" id="IPR013968">
    <property type="entry name" value="PKS_KR"/>
</dbReference>
<dbReference type="InterPro" id="IPR020843">
    <property type="entry name" value="ER"/>
</dbReference>
<dbReference type="AlphaFoldDB" id="A0A2B7Y158"/>
<protein>
    <recommendedName>
        <fullName evidence="2">Enoyl reductase (ER) domain-containing protein</fullName>
    </recommendedName>
</protein>
<dbReference type="GO" id="GO:0016740">
    <property type="term" value="F:transferase activity"/>
    <property type="evidence" value="ECO:0007669"/>
    <property type="project" value="UniProtKB-KW"/>
</dbReference>
<dbReference type="SUPFAM" id="SSF53335">
    <property type="entry name" value="S-adenosyl-L-methionine-dependent methyltransferases"/>
    <property type="match status" value="1"/>
</dbReference>
<dbReference type="CDD" id="cd02440">
    <property type="entry name" value="AdoMet_MTases"/>
    <property type="match status" value="1"/>
</dbReference>
<feature type="domain" description="Enoyl reductase (ER)" evidence="2">
    <location>
        <begin position="640"/>
        <end position="935"/>
    </location>
</feature>
<evidence type="ECO:0000259" key="2">
    <source>
        <dbReference type="SMART" id="SM00829"/>
    </source>
</evidence>
<proteinExistence type="predicted"/>
<dbReference type="Gene3D" id="3.90.180.10">
    <property type="entry name" value="Medium-chain alcohol dehydrogenases, catalytic domain"/>
    <property type="match status" value="2"/>
</dbReference>
<gene>
    <name evidence="3" type="ORF">AJ79_00945</name>
</gene>
<evidence type="ECO:0000256" key="1">
    <source>
        <dbReference type="ARBA" id="ARBA00022679"/>
    </source>
</evidence>
<dbReference type="EMBL" id="PDNB01000008">
    <property type="protein sequence ID" value="PGH17804.1"/>
    <property type="molecule type" value="Genomic_DNA"/>
</dbReference>
<name>A0A2B7Y158_9EURO</name>
<keyword evidence="1" id="KW-0808">Transferase</keyword>
<accession>A0A2B7Y158</accession>
<reference evidence="3 4" key="1">
    <citation type="submission" date="2017-10" db="EMBL/GenBank/DDBJ databases">
        <title>Comparative genomics in systemic dimorphic fungi from Ajellomycetaceae.</title>
        <authorList>
            <person name="Munoz J.F."/>
            <person name="Mcewen J.G."/>
            <person name="Clay O.K."/>
            <person name="Cuomo C.A."/>
        </authorList>
    </citation>
    <scope>NUCLEOTIDE SEQUENCE [LARGE SCALE GENOMIC DNA]</scope>
    <source>
        <strain evidence="3 4">UAMH5409</strain>
    </source>
</reference>
<sequence length="1074" mass="118612">MCTTTTPELASVMPKGYLDSHVIHPVTLDIMFVAGLVAIWTDFRCYGKVSREAYDSFSFDIKCSDGSNDQPRVSFAGIRFTPLSDEDASLSGTKQLGYSMDWTLDINMLRTPEFRDSVSVEPSTSYDEQQNLFEKLQLASALLITDALDALKDTPVTLPEGHLQKYYEWMHRIADDVKANSASHASLDTWTKYNEDAALKQELYQNVENLNKDGELMIRLGVRIPDIMRGEVDPLYLMFGQDDIMTSYYQEVLHEGDATENLDAYLSLLGENYSDLEILEVGAGTGSFARLLLSILAPRGENEKNLGEWSDLLTYEKLDVERDPTTQGFTAKKYDLIIAHDVLHATPHLGKSLENTQRLLKSGGNSSAKWLALISYGLHLSSVYSLGGGCPTSPIANGIHLSPFLNGMTSFVKLSTMISTALPDPSDKNTSGNDVVILSPPSGVDPDFISGFKAELTEKAGATNCTVMRLDEIEGKDNKNTICVSLLELRNSMLLNISEDTFKHLQQFFSTCRRLLWVTGDPIAKPAFNMSTGMIRTLRWERDAESPNFVTLALGGSSSSFTKTVIDTTSKVFQYQFTSGQTKHHNAEYFLRNGLIHINHVLSHPKATGFLRSQFSALSPEMTPWEQIGRPVKLQNSARGSLNKLQWIGDDSAAPPLRDWDVEVDVRAVGLNFVDLLSIMGEGIGNVIGREAAGVVTRVGNGVKNLQPGDRVAYLTDSPKKGTFQSHGRVNELLAIKIPDDMSFGFAAGLPVIYATVIYSLTNAAIQYAQEIGTEIFATVSTVEKREFLQKEYGIAEDHIFSSRDTSFVHGIMRMTGNTGVDLVLNSLSQESLRRSFECVAPFGRFIEIGKKGLQAGGKLDMTPFLQNITFTGVDLLTLAEAKPKVVRDLLETTMRLWTEKKIKRAYPLTVLGYSEMEDGLRMLQSGKNMGKIVFAPNEKDVVPVIPEVQTPYQFDPNASYVLAAGLGGLGRRRTTEPVEEMISTLESKGCKAQIFTCDVSDLSRLQAVVKECEQTLPPIKGVFRDSLFENLSYADWTATIKPEAQGSQNLHEVLPKDLDFFVMLSSLAGVMGG</sequence>
<keyword evidence="4" id="KW-1185">Reference proteome</keyword>
<dbReference type="SUPFAM" id="SSF50129">
    <property type="entry name" value="GroES-like"/>
    <property type="match status" value="1"/>
</dbReference>
<dbReference type="OrthoDB" id="329835at2759"/>
<dbReference type="Proteomes" id="UP000223968">
    <property type="component" value="Unassembled WGS sequence"/>
</dbReference>
<dbReference type="InterPro" id="IPR050444">
    <property type="entry name" value="Polyketide_Synthase"/>
</dbReference>
<dbReference type="STRING" id="1447875.A0A2B7Y158"/>
<dbReference type="InterPro" id="IPR036291">
    <property type="entry name" value="NAD(P)-bd_dom_sf"/>
</dbReference>
<dbReference type="SMART" id="SM00829">
    <property type="entry name" value="PKS_ER"/>
    <property type="match status" value="1"/>
</dbReference>
<dbReference type="Pfam" id="PF00107">
    <property type="entry name" value="ADH_zinc_N"/>
    <property type="match status" value="1"/>
</dbReference>
<dbReference type="Pfam" id="PF13489">
    <property type="entry name" value="Methyltransf_23"/>
    <property type="match status" value="1"/>
</dbReference>
<evidence type="ECO:0000313" key="3">
    <source>
        <dbReference type="EMBL" id="PGH17804.1"/>
    </source>
</evidence>
<dbReference type="InterPro" id="IPR029063">
    <property type="entry name" value="SAM-dependent_MTases_sf"/>
</dbReference>
<comment type="caution">
    <text evidence="3">The sequence shown here is derived from an EMBL/GenBank/DDBJ whole genome shotgun (WGS) entry which is preliminary data.</text>
</comment>
<dbReference type="Pfam" id="PF08240">
    <property type="entry name" value="ADH_N"/>
    <property type="match status" value="1"/>
</dbReference>
<dbReference type="Pfam" id="PF08659">
    <property type="entry name" value="KR"/>
    <property type="match status" value="1"/>
</dbReference>
<dbReference type="CDD" id="cd05195">
    <property type="entry name" value="enoyl_red"/>
    <property type="match status" value="1"/>
</dbReference>
<organism evidence="3 4">
    <name type="scientific">Helicocarpus griseus UAMH5409</name>
    <dbReference type="NCBI Taxonomy" id="1447875"/>
    <lineage>
        <taxon>Eukaryota</taxon>
        <taxon>Fungi</taxon>
        <taxon>Dikarya</taxon>
        <taxon>Ascomycota</taxon>
        <taxon>Pezizomycotina</taxon>
        <taxon>Eurotiomycetes</taxon>
        <taxon>Eurotiomycetidae</taxon>
        <taxon>Onygenales</taxon>
        <taxon>Ajellomycetaceae</taxon>
        <taxon>Helicocarpus</taxon>
    </lineage>
</organism>
<dbReference type="InterPro" id="IPR013154">
    <property type="entry name" value="ADH-like_N"/>
</dbReference>